<protein>
    <submittedName>
        <fullName evidence="2">Coiled-coil domain-containing protein</fullName>
    </submittedName>
</protein>
<name>W6UPU5_ECHGR</name>
<gene>
    <name evidence="2" type="ORF">EGR_01273</name>
</gene>
<dbReference type="KEGG" id="egl:EGR_01273"/>
<feature type="coiled-coil region" evidence="1">
    <location>
        <begin position="377"/>
        <end position="435"/>
    </location>
</feature>
<organism evidence="2 3">
    <name type="scientific">Echinococcus granulosus</name>
    <name type="common">Hydatid tapeworm</name>
    <dbReference type="NCBI Taxonomy" id="6210"/>
    <lineage>
        <taxon>Eukaryota</taxon>
        <taxon>Metazoa</taxon>
        <taxon>Spiralia</taxon>
        <taxon>Lophotrochozoa</taxon>
        <taxon>Platyhelminthes</taxon>
        <taxon>Cestoda</taxon>
        <taxon>Eucestoda</taxon>
        <taxon>Cyclophyllidea</taxon>
        <taxon>Taeniidae</taxon>
        <taxon>Echinococcus</taxon>
        <taxon>Echinococcus granulosus group</taxon>
    </lineage>
</organism>
<dbReference type="AlphaFoldDB" id="W6UPU5"/>
<dbReference type="Proteomes" id="UP000019149">
    <property type="component" value="Unassembled WGS sequence"/>
</dbReference>
<dbReference type="GO" id="GO:0005813">
    <property type="term" value="C:centrosome"/>
    <property type="evidence" value="ECO:0007669"/>
    <property type="project" value="TreeGrafter"/>
</dbReference>
<dbReference type="STRING" id="6210.W6UPU5"/>
<reference evidence="2 3" key="1">
    <citation type="journal article" date="2013" name="Nat. Genet.">
        <title>The genome of the hydatid tapeworm Echinococcus granulosus.</title>
        <authorList>
            <person name="Zheng H."/>
            <person name="Zhang W."/>
            <person name="Zhang L."/>
            <person name="Zhang Z."/>
            <person name="Li J."/>
            <person name="Lu G."/>
            <person name="Zhu Y."/>
            <person name="Wang Y."/>
            <person name="Huang Y."/>
            <person name="Liu J."/>
            <person name="Kang H."/>
            <person name="Chen J."/>
            <person name="Wang L."/>
            <person name="Chen A."/>
            <person name="Yu S."/>
            <person name="Gao Z."/>
            <person name="Jin L."/>
            <person name="Gu W."/>
            <person name="Wang Z."/>
            <person name="Zhao L."/>
            <person name="Shi B."/>
            <person name="Wen H."/>
            <person name="Lin R."/>
            <person name="Jones M.K."/>
            <person name="Brejova B."/>
            <person name="Vinar T."/>
            <person name="Zhao G."/>
            <person name="McManus D.P."/>
            <person name="Chen Z."/>
            <person name="Zhou Y."/>
            <person name="Wang S."/>
        </authorList>
    </citation>
    <scope>NUCLEOTIDE SEQUENCE [LARGE SCALE GENOMIC DNA]</scope>
</reference>
<dbReference type="InterPro" id="IPR037696">
    <property type="entry name" value="CCDC77"/>
</dbReference>
<feature type="coiled-coil region" evidence="1">
    <location>
        <begin position="538"/>
        <end position="576"/>
    </location>
</feature>
<dbReference type="GeneID" id="36336988"/>
<comment type="caution">
    <text evidence="2">The sequence shown here is derived from an EMBL/GenBank/DDBJ whole genome shotgun (WGS) entry which is preliminary data.</text>
</comment>
<sequence length="811" mass="94143">MSLVRVVGSNYCMYTVNSPIFGLDDDLSAFLNEFVIVGSPRFSDFAHLWKKMRFIELIYGRRTQSALKDILEGIFFYLTKNFTDPSDLLKIGSLYIIYAFYGKQPIDKLARVNVTPSTWNALSVFTKRLAADHQWDAYYIFRRLCVQSAFRFVANEEELYPGVPLYTRSNVSLPTRRTFLTKVQRKLLTIANKGKHVRSNQPTMLPPRFLEFSEHLNTNWNAILMAVNKYIETKDRVSKVPGPSNVGDRVVGVLEDSLLWSLNLVNYKESVAPISNVLKQFLDEMNQSTENFTEVAEEVKSNSDDIGKRRRQLRNAKNWPATNRKKLPIPMSLNGSCRASPRLMPRFRSSFETGTGPFFEPGSNGANLNVSVDAELLEHYRRKVAALAADSDNFQRQLDQITEAIDQQHTLRKQLRESEETVQKLQNQLSKMRVLLHAERHRVLRLYAENDRLKLCELEDCWRMEHLPWLTPLSPTEDGTTLRPLQNVVEWIATGTTFLREPLKAHSDKQLPKLTSNASYGAVVRDLNCAQRALFVLGKEFEEQTKAAEDRIQSLLADLERRIMDGQEQADKFKARELELLDQLLLLQEVASEYLHLRIRHRLSEKTWTAEKECFLARTGLLDCLSFQLPGTRREQDFFGDLDDGKLNGAHRREWELRKFIEKLEFQFDQQRLLAVQCRERVLEVEEKNRHILEECNKSRKIFTDKIRKLKEINQLCVRRYKALEQRKKLEVEGYRTDIGALKKKLIETEARFRQVSTMAETDAMPLAKNVSGRSAWMAFKSSANIAPNRNLNEEIRRLRRLMLTLNDDFC</sequence>
<proteinExistence type="predicted"/>
<dbReference type="InterPro" id="IPR019188">
    <property type="entry name" value="SNAPC1"/>
</dbReference>
<dbReference type="OMA" id="LETHAWI"/>
<dbReference type="PANTHER" id="PTHR22091">
    <property type="entry name" value="COILED-COIL DOMAIN-CONTAINING PROTEIN 77"/>
    <property type="match status" value="1"/>
</dbReference>
<dbReference type="RefSeq" id="XP_024354846.1">
    <property type="nucleotide sequence ID" value="XM_024490522.1"/>
</dbReference>
<evidence type="ECO:0000256" key="1">
    <source>
        <dbReference type="SAM" id="Coils"/>
    </source>
</evidence>
<dbReference type="EMBL" id="APAU02000005">
    <property type="protein sequence ID" value="EUB63650.1"/>
    <property type="molecule type" value="Genomic_DNA"/>
</dbReference>
<evidence type="ECO:0000313" key="3">
    <source>
        <dbReference type="Proteomes" id="UP000019149"/>
    </source>
</evidence>
<dbReference type="Pfam" id="PF09808">
    <property type="entry name" value="SNAPC1"/>
    <property type="match status" value="1"/>
</dbReference>
<evidence type="ECO:0000313" key="2">
    <source>
        <dbReference type="EMBL" id="EUB63650.1"/>
    </source>
</evidence>
<keyword evidence="1" id="KW-0175">Coiled coil</keyword>
<dbReference type="OrthoDB" id="191169at2759"/>
<dbReference type="CTD" id="36336988"/>
<dbReference type="PANTHER" id="PTHR22091:SF1">
    <property type="entry name" value="COILED-COIL DOMAIN-CONTAINING PROTEIN 77"/>
    <property type="match status" value="1"/>
</dbReference>
<accession>W6UPU5</accession>
<keyword evidence="3" id="KW-1185">Reference proteome</keyword>